<organism evidence="2 3">
    <name type="scientific">Niastella vici</name>
    <dbReference type="NCBI Taxonomy" id="1703345"/>
    <lineage>
        <taxon>Bacteria</taxon>
        <taxon>Pseudomonadati</taxon>
        <taxon>Bacteroidota</taxon>
        <taxon>Chitinophagia</taxon>
        <taxon>Chitinophagales</taxon>
        <taxon>Chitinophagaceae</taxon>
        <taxon>Niastella</taxon>
    </lineage>
</organism>
<dbReference type="AlphaFoldDB" id="A0A1V9FH94"/>
<evidence type="ECO:0000259" key="1">
    <source>
        <dbReference type="Pfam" id="PF13480"/>
    </source>
</evidence>
<gene>
    <name evidence="2" type="ORF">A3860_08825</name>
</gene>
<dbReference type="Proteomes" id="UP000192796">
    <property type="component" value="Unassembled WGS sequence"/>
</dbReference>
<evidence type="ECO:0000313" key="3">
    <source>
        <dbReference type="Proteomes" id="UP000192796"/>
    </source>
</evidence>
<evidence type="ECO:0000313" key="2">
    <source>
        <dbReference type="EMBL" id="OQP57724.1"/>
    </source>
</evidence>
<reference evidence="2 3" key="1">
    <citation type="submission" date="2016-03" db="EMBL/GenBank/DDBJ databases">
        <title>Niastella vici sp. nov., isolated from farmland soil.</title>
        <authorList>
            <person name="Chen L."/>
            <person name="Wang D."/>
            <person name="Yang S."/>
            <person name="Wang G."/>
        </authorList>
    </citation>
    <scope>NUCLEOTIDE SEQUENCE [LARGE SCALE GENOMIC DNA]</scope>
    <source>
        <strain evidence="2 3">DJ57</strain>
    </source>
</reference>
<name>A0A1V9FH94_9BACT</name>
<keyword evidence="3" id="KW-1185">Reference proteome</keyword>
<dbReference type="InterPro" id="IPR016181">
    <property type="entry name" value="Acyl_CoA_acyltransferase"/>
</dbReference>
<sequence length="574" mass="65918">MTNQKNTYMNTTADTQNELYKDVVPEVKNKIRLNDGYSIEVITGIAVIDLLLEPAFQQSWDMLYDCCPWGTVFQSRPFVTAWYRLYRDQHLPVLVKATERGQLKGLLPVVLLNAGDGGKGGKIAGAGHYEAQYQTWLAAPAESELFIKKALAALLKKFPAHPIAFRFLSPGTPLNWIKEDKQLNRYSIIQSYTRPLLNFNNPNHVNLFQRKHFKHKLNRLKKLGEVEFETINDYTKFESSLNEMTVLFDFRQSALFNKYPFRDDPAKKEFLLQLFRLNLLHVTVLNVDGKMMAAVVAVTGKDKWVHLAGINCHAPFNSRYYSPGYMNFVLLFKQLSAAGISCFDLTAGYDTYKEELANAHDEVKEWVISSQLKFRTKRKIKSKMHARLVAAGIRPMSVELNLKKFLYRVRHWRWSDPVKALVKKIQGKQIQKLYQVDTSTLSSVKISLHKDNLNDLLQFKQEKRVDITRWAFLSDAMHRFEDKQHCYTCTENGRLLCCAWFSFPDAVSTDKPEVPAPESAMVLERLYCNNTGKDRLLSFVKSMALEAANYTGRKTIQLLSADPLFCKTMNAAGF</sequence>
<accession>A0A1V9FH94</accession>
<feature type="domain" description="BioF2-like acetyltransferase" evidence="1">
    <location>
        <begin position="209"/>
        <end position="354"/>
    </location>
</feature>
<dbReference type="SUPFAM" id="SSF55729">
    <property type="entry name" value="Acyl-CoA N-acyltransferases (Nat)"/>
    <property type="match status" value="1"/>
</dbReference>
<proteinExistence type="predicted"/>
<dbReference type="STRING" id="1703345.A3860_08825"/>
<protein>
    <recommendedName>
        <fullName evidence="1">BioF2-like acetyltransferase domain-containing protein</fullName>
    </recommendedName>
</protein>
<dbReference type="Pfam" id="PF13480">
    <property type="entry name" value="Acetyltransf_6"/>
    <property type="match status" value="1"/>
</dbReference>
<comment type="caution">
    <text evidence="2">The sequence shown here is derived from an EMBL/GenBank/DDBJ whole genome shotgun (WGS) entry which is preliminary data.</text>
</comment>
<dbReference type="EMBL" id="LVYD01000113">
    <property type="protein sequence ID" value="OQP57724.1"/>
    <property type="molecule type" value="Genomic_DNA"/>
</dbReference>
<dbReference type="InterPro" id="IPR038740">
    <property type="entry name" value="BioF2-like_GNAT_dom"/>
</dbReference>